<evidence type="ECO:0000313" key="1">
    <source>
        <dbReference type="EMBL" id="MBE9663604.1"/>
    </source>
</evidence>
<keyword evidence="2" id="KW-1185">Reference proteome</keyword>
<evidence type="ECO:0000313" key="2">
    <source>
        <dbReference type="Proteomes" id="UP000622475"/>
    </source>
</evidence>
<proteinExistence type="predicted"/>
<dbReference type="RefSeq" id="WP_194112843.1">
    <property type="nucleotide sequence ID" value="NZ_JADFFL010000007.1"/>
</dbReference>
<dbReference type="SUPFAM" id="SSF53822">
    <property type="entry name" value="Periplasmic binding protein-like I"/>
    <property type="match status" value="1"/>
</dbReference>
<dbReference type="InterPro" id="IPR028082">
    <property type="entry name" value="Peripla_BP_I"/>
</dbReference>
<protein>
    <submittedName>
        <fullName evidence="1">Amino acid ABC transporter substrate-binding protein</fullName>
    </submittedName>
</protein>
<comment type="caution">
    <text evidence="1">The sequence shown here is derived from an EMBL/GenBank/DDBJ whole genome shotgun (WGS) entry which is preliminary data.</text>
</comment>
<dbReference type="Gene3D" id="3.40.50.2300">
    <property type="match status" value="2"/>
</dbReference>
<gene>
    <name evidence="1" type="ORF">IRJ16_17075</name>
</gene>
<dbReference type="CDD" id="cd06268">
    <property type="entry name" value="PBP1_ABC_transporter_LIVBP-like"/>
    <property type="match status" value="1"/>
</dbReference>
<name>A0A929PXX9_9SPHI</name>
<dbReference type="AlphaFoldDB" id="A0A929PXX9"/>
<organism evidence="1 2">
    <name type="scientific">Mucilaginibacter myungsuensis</name>
    <dbReference type="NCBI Taxonomy" id="649104"/>
    <lineage>
        <taxon>Bacteria</taxon>
        <taxon>Pseudomonadati</taxon>
        <taxon>Bacteroidota</taxon>
        <taxon>Sphingobacteriia</taxon>
        <taxon>Sphingobacteriales</taxon>
        <taxon>Sphingobacteriaceae</taxon>
        <taxon>Mucilaginibacter</taxon>
    </lineage>
</organism>
<dbReference type="EMBL" id="JADFFL010000007">
    <property type="protein sequence ID" value="MBE9663604.1"/>
    <property type="molecule type" value="Genomic_DNA"/>
</dbReference>
<sequence length="418" mass="46558">MTLVRNHLPPSSGNKWLIFVTIAGFLAACSPKLRPVVTYPKPVDPSAVKKDPVQPPAKPTPPQATVISLLLPFELNKIDLTKGAPKATLAKANLAMEYYQGFKLALDSLSADGRNFKLQVYDTQDAIARAHNLALETKIRTSSLIIGPVYPDQIKSFSLASPNLNKMVVSPLSPASVLNYKNPHLITVMPPLEYHTWKAAEHINAKLKPKQVFVLKSGYSDDNKYSIPFKKAIDSLSKKKIKATELTVVRGNLTSLLLQFSKTEQNVFVIPSTDRAFLDVTLAALGKLQKQGYPITVFGHPSWEDASFLKLDLLQRLNVFITSSDRVNYKSSFVSKFIKEYRKHYQAEPGEFAIKGFDEGMYFGDIASRNPTGVGEINLPDHTALHNTFHFVNVAGMGYINTRVKLYKYTNFELKAVE</sequence>
<accession>A0A929PXX9</accession>
<dbReference type="PROSITE" id="PS51257">
    <property type="entry name" value="PROKAR_LIPOPROTEIN"/>
    <property type="match status" value="1"/>
</dbReference>
<dbReference type="Proteomes" id="UP000622475">
    <property type="component" value="Unassembled WGS sequence"/>
</dbReference>
<reference evidence="1" key="1">
    <citation type="submission" date="2020-10" db="EMBL/GenBank/DDBJ databases">
        <title>Mucilaginibacter mali sp. nov., isolated from rhizosphere soil of apple orchard.</title>
        <authorList>
            <person name="Lee J.-S."/>
            <person name="Kim H.S."/>
            <person name="Kim J.-S."/>
        </authorList>
    </citation>
    <scope>NUCLEOTIDE SEQUENCE</scope>
    <source>
        <strain evidence="1">KCTC 22746</strain>
    </source>
</reference>